<accession>B6WUA4</accession>
<gene>
    <name evidence="1" type="ORF">DESPIG_01662</name>
</gene>
<comment type="caution">
    <text evidence="1">The sequence shown here is derived from an EMBL/GenBank/DDBJ whole genome shotgun (WGS) entry which is preliminary data.</text>
</comment>
<proteinExistence type="predicted"/>
<reference evidence="1 2" key="1">
    <citation type="submission" date="2008-10" db="EMBL/GenBank/DDBJ databases">
        <title>Draft genome sequence of Desulvovibrio piger (ATCC 29098).</title>
        <authorList>
            <person name="Sudarsanam P."/>
            <person name="Ley R."/>
            <person name="Guruge J."/>
            <person name="Turnbaugh P.J."/>
            <person name="Mahowald M."/>
            <person name="Liep D."/>
            <person name="Gordon J."/>
        </authorList>
    </citation>
    <scope>NUCLEOTIDE SEQUENCE [LARGE SCALE GENOMIC DNA]</scope>
    <source>
        <strain evidence="1 2">ATCC 29098</strain>
    </source>
</reference>
<reference evidence="1 2" key="2">
    <citation type="submission" date="2008-10" db="EMBL/GenBank/DDBJ databases">
        <authorList>
            <person name="Fulton L."/>
            <person name="Clifton S."/>
            <person name="Fulton B."/>
            <person name="Xu J."/>
            <person name="Minx P."/>
            <person name="Pepin K.H."/>
            <person name="Johnson M."/>
            <person name="Bhonagiri V."/>
            <person name="Nash W.E."/>
            <person name="Mardis E.R."/>
            <person name="Wilson R.K."/>
        </authorList>
    </citation>
    <scope>NUCLEOTIDE SEQUENCE [LARGE SCALE GENOMIC DNA]</scope>
    <source>
        <strain evidence="1 2">ATCC 29098</strain>
    </source>
</reference>
<evidence type="ECO:0000313" key="1">
    <source>
        <dbReference type="EMBL" id="EEB33453.1"/>
    </source>
</evidence>
<sequence>MNHAGQRGEIALFHPRSLTYLCPPFGNVLRRGTVQPVKNQRVPLPEGIRGRR</sequence>
<dbReference type="Proteomes" id="UP000003676">
    <property type="component" value="Unassembled WGS sequence"/>
</dbReference>
<organism evidence="1 2">
    <name type="scientific">Desulfovibrio piger ATCC 29098</name>
    <dbReference type="NCBI Taxonomy" id="411464"/>
    <lineage>
        <taxon>Bacteria</taxon>
        <taxon>Pseudomonadati</taxon>
        <taxon>Thermodesulfobacteriota</taxon>
        <taxon>Desulfovibrionia</taxon>
        <taxon>Desulfovibrionales</taxon>
        <taxon>Desulfovibrionaceae</taxon>
        <taxon>Desulfovibrio</taxon>
    </lineage>
</organism>
<protein>
    <submittedName>
        <fullName evidence="1">Uncharacterized protein</fullName>
    </submittedName>
</protein>
<dbReference type="HOGENOM" id="CLU_3079219_0_0_7"/>
<name>B6WUA4_9BACT</name>
<dbReference type="AlphaFoldDB" id="B6WUA4"/>
<evidence type="ECO:0000313" key="2">
    <source>
        <dbReference type="Proteomes" id="UP000003676"/>
    </source>
</evidence>
<dbReference type="EMBL" id="ABXU01000046">
    <property type="protein sequence ID" value="EEB33453.1"/>
    <property type="molecule type" value="Genomic_DNA"/>
</dbReference>